<dbReference type="RefSeq" id="WP_136543592.1">
    <property type="nucleotide sequence ID" value="NZ_STGU01000030.1"/>
</dbReference>
<name>A0A4S8PGY8_9HYPH</name>
<organism evidence="1 2">
    <name type="scientific">Rhizobium rosettiformans W3</name>
    <dbReference type="NCBI Taxonomy" id="538378"/>
    <lineage>
        <taxon>Bacteria</taxon>
        <taxon>Pseudomonadati</taxon>
        <taxon>Pseudomonadota</taxon>
        <taxon>Alphaproteobacteria</taxon>
        <taxon>Hyphomicrobiales</taxon>
        <taxon>Rhizobiaceae</taxon>
        <taxon>Rhizobium/Agrobacterium group</taxon>
        <taxon>Rhizobium</taxon>
    </lineage>
</organism>
<dbReference type="EMBL" id="STGU01000030">
    <property type="protein sequence ID" value="THV29848.1"/>
    <property type="molecule type" value="Genomic_DNA"/>
</dbReference>
<evidence type="ECO:0000313" key="1">
    <source>
        <dbReference type="EMBL" id="THV29848.1"/>
    </source>
</evidence>
<evidence type="ECO:0000313" key="2">
    <source>
        <dbReference type="Proteomes" id="UP000307378"/>
    </source>
</evidence>
<reference evidence="1 2" key="1">
    <citation type="submission" date="2019-04" db="EMBL/GenBank/DDBJ databases">
        <title>genome sequence of strain W3.</title>
        <authorList>
            <person name="Gao J."/>
            <person name="Sun J."/>
        </authorList>
    </citation>
    <scope>NUCLEOTIDE SEQUENCE [LARGE SCALE GENOMIC DNA]</scope>
    <source>
        <strain evidence="1 2">W3</strain>
    </source>
</reference>
<comment type="caution">
    <text evidence="1">The sequence shown here is derived from an EMBL/GenBank/DDBJ whole genome shotgun (WGS) entry which is preliminary data.</text>
</comment>
<sequence>MLGHITDHRPDPAAEDCDAVFEPSIHDDPHVAGDWSYETVTAHADYFHVTALYDTTVSQAIRHAETAWPFPVNIYLYPKGSAPLG</sequence>
<dbReference type="Proteomes" id="UP000307378">
    <property type="component" value="Unassembled WGS sequence"/>
</dbReference>
<gene>
    <name evidence="1" type="ORF">FAA86_23285</name>
</gene>
<dbReference type="AlphaFoldDB" id="A0A4S8PGY8"/>
<protein>
    <submittedName>
        <fullName evidence="1">Uncharacterized protein</fullName>
    </submittedName>
</protein>
<proteinExistence type="predicted"/>
<accession>A0A4S8PGY8</accession>